<evidence type="ECO:0000313" key="2">
    <source>
        <dbReference type="Proteomes" id="UP001054945"/>
    </source>
</evidence>
<dbReference type="AlphaFoldDB" id="A0AAV4VJE9"/>
<proteinExistence type="predicted"/>
<comment type="caution">
    <text evidence="1">The sequence shown here is derived from an EMBL/GenBank/DDBJ whole genome shotgun (WGS) entry which is preliminary data.</text>
</comment>
<keyword evidence="2" id="KW-1185">Reference proteome</keyword>
<sequence length="110" mass="12856">MWLTIEWKKKFNDFLYRIIGTAAKLLLQQLCKCEDIGVSLADGDLTPDSELASEPDPHAKKQFIRSLQLFNPVFRVRNGFIKGLHVTRLIIRFVMAERWIILRQRSEQLA</sequence>
<gene>
    <name evidence="1" type="ORF">CEXT_196271</name>
</gene>
<reference evidence="1 2" key="1">
    <citation type="submission" date="2021-06" db="EMBL/GenBank/DDBJ databases">
        <title>Caerostris extrusa draft genome.</title>
        <authorList>
            <person name="Kono N."/>
            <person name="Arakawa K."/>
        </authorList>
    </citation>
    <scope>NUCLEOTIDE SEQUENCE [LARGE SCALE GENOMIC DNA]</scope>
</reference>
<accession>A0AAV4VJE9</accession>
<organism evidence="1 2">
    <name type="scientific">Caerostris extrusa</name>
    <name type="common">Bark spider</name>
    <name type="synonym">Caerostris bankana</name>
    <dbReference type="NCBI Taxonomy" id="172846"/>
    <lineage>
        <taxon>Eukaryota</taxon>
        <taxon>Metazoa</taxon>
        <taxon>Ecdysozoa</taxon>
        <taxon>Arthropoda</taxon>
        <taxon>Chelicerata</taxon>
        <taxon>Arachnida</taxon>
        <taxon>Araneae</taxon>
        <taxon>Araneomorphae</taxon>
        <taxon>Entelegynae</taxon>
        <taxon>Araneoidea</taxon>
        <taxon>Araneidae</taxon>
        <taxon>Caerostris</taxon>
    </lineage>
</organism>
<dbReference type="Proteomes" id="UP001054945">
    <property type="component" value="Unassembled WGS sequence"/>
</dbReference>
<dbReference type="EMBL" id="BPLR01014669">
    <property type="protein sequence ID" value="GIY70462.1"/>
    <property type="molecule type" value="Genomic_DNA"/>
</dbReference>
<name>A0AAV4VJE9_CAEEX</name>
<evidence type="ECO:0000313" key="1">
    <source>
        <dbReference type="EMBL" id="GIY70462.1"/>
    </source>
</evidence>
<protein>
    <submittedName>
        <fullName evidence="1">Uncharacterized protein</fullName>
    </submittedName>
</protein>